<keyword evidence="4 7" id="KW-0812">Transmembrane</keyword>
<evidence type="ECO:0000256" key="6">
    <source>
        <dbReference type="ARBA" id="ARBA00023136"/>
    </source>
</evidence>
<gene>
    <name evidence="9" type="ORF">MJA45_18090</name>
</gene>
<dbReference type="GO" id="GO:0005886">
    <property type="term" value="C:plasma membrane"/>
    <property type="evidence" value="ECO:0007669"/>
    <property type="project" value="UniProtKB-SubCell"/>
</dbReference>
<sequence length="294" mass="33093">MTGKKITVSKTFLALLLSLMTLSMFVPIVNLFAKSLSHPNQVHLLRGYEVLPRGFSLINFEVVLHNPIIVRAVMNSLFITVTGTLLSLLFTTMSAYVLTRKKLVGKTPLMVFLIVIMIFEPGIVPEYMVIKSLGLLDNLWAMVLYRTINVFYLIIMMRFIEEIPDSLLEAAKIDGAGHVKLFTRIVLPLSRIPLLTIGMFYAVARWNEFFKSSIFLSSRDHTVLQVLLRQFIVERDTTAMIDAAELLKNSGIAQLDFGSLKAATIVIAMIPILMLYPIILKYYTKGVMDGGVKE</sequence>
<feature type="transmembrane region" description="Helical" evidence="7">
    <location>
        <begin position="12"/>
        <end position="33"/>
    </location>
</feature>
<feature type="transmembrane region" description="Helical" evidence="7">
    <location>
        <begin position="103"/>
        <end position="119"/>
    </location>
</feature>
<feature type="transmembrane region" description="Helical" evidence="7">
    <location>
        <begin position="181"/>
        <end position="203"/>
    </location>
</feature>
<keyword evidence="2 7" id="KW-0813">Transport</keyword>
<keyword evidence="10" id="KW-1185">Reference proteome</keyword>
<evidence type="ECO:0000259" key="8">
    <source>
        <dbReference type="PROSITE" id="PS50928"/>
    </source>
</evidence>
<evidence type="ECO:0000313" key="10">
    <source>
        <dbReference type="Proteomes" id="UP001305702"/>
    </source>
</evidence>
<keyword evidence="5 7" id="KW-1133">Transmembrane helix</keyword>
<dbReference type="KEGG" id="paun:MJA45_18090"/>
<keyword evidence="6 7" id="KW-0472">Membrane</keyword>
<evidence type="ECO:0000256" key="4">
    <source>
        <dbReference type="ARBA" id="ARBA00022692"/>
    </source>
</evidence>
<proteinExistence type="inferred from homology"/>
<evidence type="ECO:0000313" key="9">
    <source>
        <dbReference type="EMBL" id="WNQ09535.1"/>
    </source>
</evidence>
<organism evidence="9 10">
    <name type="scientific">Paenibacillus aurantius</name>
    <dbReference type="NCBI Taxonomy" id="2918900"/>
    <lineage>
        <taxon>Bacteria</taxon>
        <taxon>Bacillati</taxon>
        <taxon>Bacillota</taxon>
        <taxon>Bacilli</taxon>
        <taxon>Bacillales</taxon>
        <taxon>Paenibacillaceae</taxon>
        <taxon>Paenibacillus</taxon>
    </lineage>
</organism>
<feature type="transmembrane region" description="Helical" evidence="7">
    <location>
        <begin position="68"/>
        <end position="91"/>
    </location>
</feature>
<dbReference type="Gene3D" id="1.10.3720.10">
    <property type="entry name" value="MetI-like"/>
    <property type="match status" value="1"/>
</dbReference>
<evidence type="ECO:0000256" key="7">
    <source>
        <dbReference type="RuleBase" id="RU363032"/>
    </source>
</evidence>
<dbReference type="InterPro" id="IPR035906">
    <property type="entry name" value="MetI-like_sf"/>
</dbReference>
<evidence type="ECO:0000256" key="2">
    <source>
        <dbReference type="ARBA" id="ARBA00022448"/>
    </source>
</evidence>
<comment type="similarity">
    <text evidence="7">Belongs to the binding-protein-dependent transport system permease family.</text>
</comment>
<feature type="transmembrane region" description="Helical" evidence="7">
    <location>
        <begin position="139"/>
        <end position="160"/>
    </location>
</feature>
<name>A0AA96RBK9_9BACL</name>
<dbReference type="PROSITE" id="PS50928">
    <property type="entry name" value="ABC_TM1"/>
    <property type="match status" value="1"/>
</dbReference>
<evidence type="ECO:0000256" key="1">
    <source>
        <dbReference type="ARBA" id="ARBA00004651"/>
    </source>
</evidence>
<dbReference type="PANTHER" id="PTHR43744:SF9">
    <property type="entry name" value="POLYGALACTURONAN_RHAMNOGALACTURONAN TRANSPORT SYSTEM PERMEASE PROTEIN YTCP"/>
    <property type="match status" value="1"/>
</dbReference>
<evidence type="ECO:0000256" key="3">
    <source>
        <dbReference type="ARBA" id="ARBA00022475"/>
    </source>
</evidence>
<comment type="subcellular location">
    <subcellularLocation>
        <location evidence="1 7">Cell membrane</location>
        <topology evidence="1 7">Multi-pass membrane protein</topology>
    </subcellularLocation>
</comment>
<dbReference type="CDD" id="cd06261">
    <property type="entry name" value="TM_PBP2"/>
    <property type="match status" value="1"/>
</dbReference>
<dbReference type="Proteomes" id="UP001305702">
    <property type="component" value="Chromosome"/>
</dbReference>
<dbReference type="RefSeq" id="WP_315603307.1">
    <property type="nucleotide sequence ID" value="NZ_CP130318.1"/>
</dbReference>
<dbReference type="InterPro" id="IPR000515">
    <property type="entry name" value="MetI-like"/>
</dbReference>
<feature type="domain" description="ABC transmembrane type-1" evidence="8">
    <location>
        <begin position="73"/>
        <end position="278"/>
    </location>
</feature>
<feature type="transmembrane region" description="Helical" evidence="7">
    <location>
        <begin position="262"/>
        <end position="283"/>
    </location>
</feature>
<accession>A0AA96RBK9</accession>
<protein>
    <submittedName>
        <fullName evidence="9">Carbohydrate ABC transporter permease</fullName>
    </submittedName>
</protein>
<dbReference type="EMBL" id="CP130318">
    <property type="protein sequence ID" value="WNQ09535.1"/>
    <property type="molecule type" value="Genomic_DNA"/>
</dbReference>
<dbReference type="AlphaFoldDB" id="A0AA96RBK9"/>
<dbReference type="PANTHER" id="PTHR43744">
    <property type="entry name" value="ABC TRANSPORTER PERMEASE PROTEIN MG189-RELATED-RELATED"/>
    <property type="match status" value="1"/>
</dbReference>
<dbReference type="GO" id="GO:0055085">
    <property type="term" value="P:transmembrane transport"/>
    <property type="evidence" value="ECO:0007669"/>
    <property type="project" value="InterPro"/>
</dbReference>
<keyword evidence="3" id="KW-1003">Cell membrane</keyword>
<dbReference type="Pfam" id="PF00528">
    <property type="entry name" value="BPD_transp_1"/>
    <property type="match status" value="1"/>
</dbReference>
<reference evidence="9 10" key="1">
    <citation type="submission" date="2022-02" db="EMBL/GenBank/DDBJ databases">
        <title>Paenibacillus sp. MBLB1776 Whole Genome Shotgun Sequencing.</title>
        <authorList>
            <person name="Hwang C.Y."/>
            <person name="Cho E.-S."/>
            <person name="Seo M.-J."/>
        </authorList>
    </citation>
    <scope>NUCLEOTIDE SEQUENCE [LARGE SCALE GENOMIC DNA]</scope>
    <source>
        <strain evidence="9 10">MBLB1776</strain>
    </source>
</reference>
<evidence type="ECO:0000256" key="5">
    <source>
        <dbReference type="ARBA" id="ARBA00022989"/>
    </source>
</evidence>
<dbReference type="SUPFAM" id="SSF161098">
    <property type="entry name" value="MetI-like"/>
    <property type="match status" value="1"/>
</dbReference>